<evidence type="ECO:0000256" key="7">
    <source>
        <dbReference type="PROSITE-ProRule" id="PRU00175"/>
    </source>
</evidence>
<evidence type="ECO:0000256" key="5">
    <source>
        <dbReference type="ARBA" id="ARBA00022963"/>
    </source>
</evidence>
<feature type="domain" description="RING-type" evidence="9">
    <location>
        <begin position="396"/>
        <end position="441"/>
    </location>
</feature>
<evidence type="ECO:0000313" key="12">
    <source>
        <dbReference type="Proteomes" id="UP000756921"/>
    </source>
</evidence>
<keyword evidence="12" id="KW-1185">Reference proteome</keyword>
<keyword evidence="4" id="KW-0862">Zinc</keyword>
<dbReference type="AlphaFoldDB" id="A0A9P6KL87"/>
<dbReference type="GO" id="GO:0019369">
    <property type="term" value="P:arachidonate metabolic process"/>
    <property type="evidence" value="ECO:0007669"/>
    <property type="project" value="TreeGrafter"/>
</dbReference>
<evidence type="ECO:0000259" key="9">
    <source>
        <dbReference type="PROSITE" id="PS50089"/>
    </source>
</evidence>
<dbReference type="GO" id="GO:0016020">
    <property type="term" value="C:membrane"/>
    <property type="evidence" value="ECO:0007669"/>
    <property type="project" value="TreeGrafter"/>
</dbReference>
<evidence type="ECO:0000259" key="10">
    <source>
        <dbReference type="PROSITE" id="PS51635"/>
    </source>
</evidence>
<dbReference type="EMBL" id="WJXW01000015">
    <property type="protein sequence ID" value="KAF9730239.1"/>
    <property type="molecule type" value="Genomic_DNA"/>
</dbReference>
<keyword evidence="3 8" id="KW-0378">Hydrolase</keyword>
<dbReference type="GO" id="GO:0046486">
    <property type="term" value="P:glycerolipid metabolic process"/>
    <property type="evidence" value="ECO:0007669"/>
    <property type="project" value="UniProtKB-ARBA"/>
</dbReference>
<name>A0A9P6KL87_9PLEO</name>
<dbReference type="Proteomes" id="UP000756921">
    <property type="component" value="Unassembled WGS sequence"/>
</dbReference>
<feature type="short sequence motif" description="GXGXXG" evidence="8">
    <location>
        <begin position="465"/>
        <end position="470"/>
    </location>
</feature>
<protein>
    <recommendedName>
        <fullName evidence="13">FabD/lysophospholipase-like protein</fullName>
    </recommendedName>
</protein>
<dbReference type="PANTHER" id="PTHR24185">
    <property type="entry name" value="CALCIUM-INDEPENDENT PHOSPHOLIPASE A2-GAMMA"/>
    <property type="match status" value="1"/>
</dbReference>
<keyword evidence="5 8" id="KW-0442">Lipid degradation</keyword>
<feature type="short sequence motif" description="DGA/G" evidence="8">
    <location>
        <begin position="674"/>
        <end position="676"/>
    </location>
</feature>
<dbReference type="PROSITE" id="PS00518">
    <property type="entry name" value="ZF_RING_1"/>
    <property type="match status" value="1"/>
</dbReference>
<dbReference type="SUPFAM" id="SSF52151">
    <property type="entry name" value="FabD/lysophospholipase-like"/>
    <property type="match status" value="1"/>
</dbReference>
<keyword evidence="6 8" id="KW-0443">Lipid metabolism</keyword>
<accession>A0A9P6KL87</accession>
<dbReference type="PANTHER" id="PTHR24185:SF1">
    <property type="entry name" value="CALCIUM-INDEPENDENT PHOSPHOLIPASE A2-GAMMA"/>
    <property type="match status" value="1"/>
</dbReference>
<reference evidence="11" key="1">
    <citation type="journal article" date="2020" name="Mol. Plant Microbe Interact.">
        <title>Genome Sequence of the Biocontrol Agent Coniothyrium minitans strain Conio (IMI 134523).</title>
        <authorList>
            <person name="Patel D."/>
            <person name="Shittu T.A."/>
            <person name="Baroncelli R."/>
            <person name="Muthumeenakshi S."/>
            <person name="Osborne T.H."/>
            <person name="Janganan T.K."/>
            <person name="Sreenivasaprasad S."/>
        </authorList>
    </citation>
    <scope>NUCLEOTIDE SEQUENCE</scope>
    <source>
        <strain evidence="11">Conio</strain>
    </source>
</reference>
<dbReference type="GO" id="GO:0016042">
    <property type="term" value="P:lipid catabolic process"/>
    <property type="evidence" value="ECO:0007669"/>
    <property type="project" value="UniProtKB-UniRule"/>
</dbReference>
<dbReference type="InterPro" id="IPR002641">
    <property type="entry name" value="PNPLA_dom"/>
</dbReference>
<sequence length="961" mass="107550">MSTSDSSGLIHAFLANDRPYLMLGDGLKLAADQITNPSTECPAFVVTVGKGTSAKPAGRHAHPLADVQFVSLSARQPAFMISVDLEQLYSTFPFRKYYRHPHSHRVEWAANSADCTMHDIVDTILIRLVLLFSDVVCLFLDDFASPGEAIEIVTRWSRVLADLNPFWKPTLLLASRRSPIQMQREKLTLPSFNVIKTVKTYSQRSRLLERALVQAVAPVHKQRASSQSLFSAQHLIGFFKAGLKHFAQSLDNFDLVSATRNHNPIVHSLIAHIRTFLELCMQNDASKEFAFRYVASALVMDSSPPETHRESCLDYDSRLTGQGFPDGIVFDSLYACHCFEALAQVNLSPEDSCKLIRAKFCRFYDSSLPGSASKSHQDITKSSKIDWAGFRTARSCVRCLRRKPEHSFHCGHTLCDDCVCMIGTQVKKKEYAYIITTCPLCGVNNKLAVDLKPPTAGARLLVLDGGGIRGIFTILAIRALEAVRKLPYPIYDDFDLAIGTSSGGLIVLMMFLRRTMSKCLSLFEALAARVFFRPRNGLWSWVYGAVSSLVTDSRYGSARIESCINKAYGEDVPFFGGLGHDSGRSSTKFAVTTMSVSTSQLYLLSSYNGSGDRKGTTSGIVYSPRKKLTIAGYYHHRPARAEDEVLVCEAARATSAAPSYFPAKFIRGLGFTQDGGAGKHNNPVDPAEWEARAIWNAAADFVVSFGTGYTQVPPPPPVISNRLRLRDRFLLRLFRIFDAMIDAQSGWLEHINRKTEEERQKYFRVNMLLDHAPELDDSNEMSKTKHSSSLLLEQFDFQPILRALFSASFFLDLDMPQSESGRTRLKCSGTIRCRSPDGCAVVHRILDEYPAAFFSLDRGKVLGELTSQDLCRVCGKFCKDVTFNIRDMERSINIYLQFNNSWKCRISGFPQNVRSMVDKQSLEADFGRAHHGAPHRGCCPLLSKKRRKSNTMQSRKRIRSK</sequence>
<dbReference type="PROSITE" id="PS50089">
    <property type="entry name" value="ZF_RING_2"/>
    <property type="match status" value="1"/>
</dbReference>
<organism evidence="11 12">
    <name type="scientific">Paraphaeosphaeria minitans</name>
    <dbReference type="NCBI Taxonomy" id="565426"/>
    <lineage>
        <taxon>Eukaryota</taxon>
        <taxon>Fungi</taxon>
        <taxon>Dikarya</taxon>
        <taxon>Ascomycota</taxon>
        <taxon>Pezizomycotina</taxon>
        <taxon>Dothideomycetes</taxon>
        <taxon>Pleosporomycetidae</taxon>
        <taxon>Pleosporales</taxon>
        <taxon>Massarineae</taxon>
        <taxon>Didymosphaeriaceae</taxon>
        <taxon>Paraphaeosphaeria</taxon>
    </lineage>
</organism>
<keyword evidence="1" id="KW-0479">Metal-binding</keyword>
<dbReference type="GO" id="GO:0008270">
    <property type="term" value="F:zinc ion binding"/>
    <property type="evidence" value="ECO:0007669"/>
    <property type="project" value="UniProtKB-KW"/>
</dbReference>
<gene>
    <name evidence="11" type="ORF">PMIN01_12172</name>
</gene>
<evidence type="ECO:0000256" key="8">
    <source>
        <dbReference type="PROSITE-ProRule" id="PRU01161"/>
    </source>
</evidence>
<dbReference type="GO" id="GO:0047499">
    <property type="term" value="F:calcium-independent phospholipase A2 activity"/>
    <property type="evidence" value="ECO:0007669"/>
    <property type="project" value="TreeGrafter"/>
</dbReference>
<evidence type="ECO:0000256" key="1">
    <source>
        <dbReference type="ARBA" id="ARBA00022723"/>
    </source>
</evidence>
<dbReference type="InterPro" id="IPR001841">
    <property type="entry name" value="Znf_RING"/>
</dbReference>
<dbReference type="Pfam" id="PF01734">
    <property type="entry name" value="Patatin"/>
    <property type="match status" value="1"/>
</dbReference>
<evidence type="ECO:0000256" key="6">
    <source>
        <dbReference type="ARBA" id="ARBA00023098"/>
    </source>
</evidence>
<feature type="active site" description="Nucleophile" evidence="8">
    <location>
        <position position="501"/>
    </location>
</feature>
<evidence type="ECO:0000313" key="11">
    <source>
        <dbReference type="EMBL" id="KAF9730239.1"/>
    </source>
</evidence>
<comment type="caution">
    <text evidence="11">The sequence shown here is derived from an EMBL/GenBank/DDBJ whole genome shotgun (WGS) entry which is preliminary data.</text>
</comment>
<dbReference type="Gene3D" id="3.40.1090.10">
    <property type="entry name" value="Cytosolic phospholipase A2 catalytic domain"/>
    <property type="match status" value="1"/>
</dbReference>
<evidence type="ECO:0000256" key="2">
    <source>
        <dbReference type="ARBA" id="ARBA00022771"/>
    </source>
</evidence>
<feature type="short sequence motif" description="GXSXG" evidence="8">
    <location>
        <begin position="499"/>
        <end position="503"/>
    </location>
</feature>
<dbReference type="InterPro" id="IPR017907">
    <property type="entry name" value="Znf_RING_CS"/>
</dbReference>
<proteinExistence type="predicted"/>
<feature type="active site" description="Proton acceptor" evidence="8">
    <location>
        <position position="674"/>
    </location>
</feature>
<evidence type="ECO:0000256" key="4">
    <source>
        <dbReference type="ARBA" id="ARBA00022833"/>
    </source>
</evidence>
<dbReference type="PROSITE" id="PS51635">
    <property type="entry name" value="PNPLA"/>
    <property type="match status" value="1"/>
</dbReference>
<dbReference type="InterPro" id="IPR016035">
    <property type="entry name" value="Acyl_Trfase/lysoPLipase"/>
</dbReference>
<dbReference type="OrthoDB" id="194358at2759"/>
<feature type="domain" description="PNPLA" evidence="10">
    <location>
        <begin position="461"/>
        <end position="688"/>
    </location>
</feature>
<keyword evidence="2 7" id="KW-0863">Zinc-finger</keyword>
<evidence type="ECO:0008006" key="13">
    <source>
        <dbReference type="Google" id="ProtNLM"/>
    </source>
</evidence>
<evidence type="ECO:0000256" key="3">
    <source>
        <dbReference type="ARBA" id="ARBA00022801"/>
    </source>
</evidence>
<dbReference type="CDD" id="cd07199">
    <property type="entry name" value="Pat17_PNPLA8_PNPLA9_like"/>
    <property type="match status" value="1"/>
</dbReference>